<feature type="region of interest" description="Disordered" evidence="1">
    <location>
        <begin position="61"/>
        <end position="86"/>
    </location>
</feature>
<gene>
    <name evidence="3" type="ORF">CJ030_MR7G018884</name>
</gene>
<evidence type="ECO:0000313" key="3">
    <source>
        <dbReference type="EMBL" id="KAB1206385.1"/>
    </source>
</evidence>
<organism evidence="3 4">
    <name type="scientific">Morella rubra</name>
    <name type="common">Chinese bayberry</name>
    <dbReference type="NCBI Taxonomy" id="262757"/>
    <lineage>
        <taxon>Eukaryota</taxon>
        <taxon>Viridiplantae</taxon>
        <taxon>Streptophyta</taxon>
        <taxon>Embryophyta</taxon>
        <taxon>Tracheophyta</taxon>
        <taxon>Spermatophyta</taxon>
        <taxon>Magnoliopsida</taxon>
        <taxon>eudicotyledons</taxon>
        <taxon>Gunneridae</taxon>
        <taxon>Pentapetalae</taxon>
        <taxon>rosids</taxon>
        <taxon>fabids</taxon>
        <taxon>Fagales</taxon>
        <taxon>Myricaceae</taxon>
        <taxon>Morella</taxon>
    </lineage>
</organism>
<keyword evidence="4" id="KW-1185">Reference proteome</keyword>
<feature type="transmembrane region" description="Helical" evidence="2">
    <location>
        <begin position="6"/>
        <end position="25"/>
    </location>
</feature>
<name>A0A6A1V158_9ROSI</name>
<dbReference type="Proteomes" id="UP000516437">
    <property type="component" value="Chromosome 7"/>
</dbReference>
<evidence type="ECO:0000256" key="1">
    <source>
        <dbReference type="SAM" id="MobiDB-lite"/>
    </source>
</evidence>
<sequence length="136" mass="13901">MAEPKWAYISFLVSLIFLGLCCATGQSGRTFGFGSTGQGSGFRSLGVGPCDPDYGVDVATSPGYSSGGGNDGYGQRKGSGFSSDEKPDGADYDCNFLGHPNNGCIGIECCSKLNLSPTSKKGINGDDAGNNHNGPL</sequence>
<proteinExistence type="predicted"/>
<evidence type="ECO:0000313" key="4">
    <source>
        <dbReference type="Proteomes" id="UP000516437"/>
    </source>
</evidence>
<keyword evidence="2" id="KW-0812">Transmembrane</keyword>
<dbReference type="EMBL" id="RXIC02000025">
    <property type="protein sequence ID" value="KAB1206385.1"/>
    <property type="molecule type" value="Genomic_DNA"/>
</dbReference>
<dbReference type="AlphaFoldDB" id="A0A6A1V158"/>
<reference evidence="3 4" key="1">
    <citation type="journal article" date="2019" name="Plant Biotechnol. J.">
        <title>The red bayberry genome and genetic basis of sex determination.</title>
        <authorList>
            <person name="Jia H.M."/>
            <person name="Jia H.J."/>
            <person name="Cai Q.L."/>
            <person name="Wang Y."/>
            <person name="Zhao H.B."/>
            <person name="Yang W.F."/>
            <person name="Wang G.Y."/>
            <person name="Li Y.H."/>
            <person name="Zhan D.L."/>
            <person name="Shen Y.T."/>
            <person name="Niu Q.F."/>
            <person name="Chang L."/>
            <person name="Qiu J."/>
            <person name="Zhao L."/>
            <person name="Xie H.B."/>
            <person name="Fu W.Y."/>
            <person name="Jin J."/>
            <person name="Li X.W."/>
            <person name="Jiao Y."/>
            <person name="Zhou C.C."/>
            <person name="Tu T."/>
            <person name="Chai C.Y."/>
            <person name="Gao J.L."/>
            <person name="Fan L.J."/>
            <person name="van de Weg E."/>
            <person name="Wang J.Y."/>
            <person name="Gao Z.S."/>
        </authorList>
    </citation>
    <scope>NUCLEOTIDE SEQUENCE [LARGE SCALE GENOMIC DNA]</scope>
    <source>
        <tissue evidence="3">Leaves</tissue>
    </source>
</reference>
<protein>
    <submittedName>
        <fullName evidence="3">Uncharacterized protein</fullName>
    </submittedName>
</protein>
<evidence type="ECO:0000256" key="2">
    <source>
        <dbReference type="SAM" id="Phobius"/>
    </source>
</evidence>
<keyword evidence="2" id="KW-1133">Transmembrane helix</keyword>
<feature type="compositionally biased region" description="Gly residues" evidence="1">
    <location>
        <begin position="65"/>
        <end position="77"/>
    </location>
</feature>
<keyword evidence="2" id="KW-0472">Membrane</keyword>
<accession>A0A6A1V158</accession>
<comment type="caution">
    <text evidence="3">The sequence shown here is derived from an EMBL/GenBank/DDBJ whole genome shotgun (WGS) entry which is preliminary data.</text>
</comment>